<organism evidence="2 3">
    <name type="scientific">Triparma laevis f. longispina</name>
    <dbReference type="NCBI Taxonomy" id="1714387"/>
    <lineage>
        <taxon>Eukaryota</taxon>
        <taxon>Sar</taxon>
        <taxon>Stramenopiles</taxon>
        <taxon>Ochrophyta</taxon>
        <taxon>Bolidophyceae</taxon>
        <taxon>Parmales</taxon>
        <taxon>Triparmaceae</taxon>
        <taxon>Triparma</taxon>
    </lineage>
</organism>
<evidence type="ECO:0000313" key="2">
    <source>
        <dbReference type="EMBL" id="GMI16159.1"/>
    </source>
</evidence>
<proteinExistence type="predicted"/>
<feature type="chain" id="PRO_5040857727" description="Ankyrin repeat protein" evidence="1">
    <location>
        <begin position="23"/>
        <end position="187"/>
    </location>
</feature>
<dbReference type="OrthoDB" id="42967at2759"/>
<dbReference type="SUPFAM" id="SSF48403">
    <property type="entry name" value="Ankyrin repeat"/>
    <property type="match status" value="1"/>
</dbReference>
<protein>
    <recommendedName>
        <fullName evidence="4">Ankyrin repeat protein</fullName>
    </recommendedName>
</protein>
<accession>A0A9W7KYK5</accession>
<dbReference type="Proteomes" id="UP001165122">
    <property type="component" value="Unassembled WGS sequence"/>
</dbReference>
<reference evidence="3" key="1">
    <citation type="journal article" date="2023" name="Commun. Biol.">
        <title>Genome analysis of Parmales, the sister group of diatoms, reveals the evolutionary specialization of diatoms from phago-mixotrophs to photoautotrophs.</title>
        <authorList>
            <person name="Ban H."/>
            <person name="Sato S."/>
            <person name="Yoshikawa S."/>
            <person name="Yamada K."/>
            <person name="Nakamura Y."/>
            <person name="Ichinomiya M."/>
            <person name="Sato N."/>
            <person name="Blanc-Mathieu R."/>
            <person name="Endo H."/>
            <person name="Kuwata A."/>
            <person name="Ogata H."/>
        </authorList>
    </citation>
    <scope>NUCLEOTIDE SEQUENCE [LARGE SCALE GENOMIC DNA]</scope>
    <source>
        <strain evidence="3">NIES 3700</strain>
    </source>
</reference>
<sequence>MFTSFLTLLYTLLLVLAGSATASLSPPDAHAYFTLCASSDSKILSSPYTGIDYLEAKTGDLETCLHLLTIAPDFGLIKNYVELLHSSFSENEYLNIINSKVETTTGLNMHPLSWLIYGNHPSLSSYLIEMGADVNHIFKKEDGSDVTVLDIVEFLKGNGADVGEIEEVVKNAGGEVARELKGDNKDL</sequence>
<dbReference type="InterPro" id="IPR036770">
    <property type="entry name" value="Ankyrin_rpt-contain_sf"/>
</dbReference>
<evidence type="ECO:0000256" key="1">
    <source>
        <dbReference type="SAM" id="SignalP"/>
    </source>
</evidence>
<dbReference type="Gene3D" id="1.25.40.20">
    <property type="entry name" value="Ankyrin repeat-containing domain"/>
    <property type="match status" value="1"/>
</dbReference>
<keyword evidence="1" id="KW-0732">Signal</keyword>
<feature type="signal peptide" evidence="1">
    <location>
        <begin position="1"/>
        <end position="22"/>
    </location>
</feature>
<dbReference type="EMBL" id="BRXW01000245">
    <property type="protein sequence ID" value="GMI16159.1"/>
    <property type="molecule type" value="Genomic_DNA"/>
</dbReference>
<dbReference type="AlphaFoldDB" id="A0A9W7KYK5"/>
<evidence type="ECO:0000313" key="3">
    <source>
        <dbReference type="Proteomes" id="UP001165122"/>
    </source>
</evidence>
<gene>
    <name evidence="2" type="ORF">TrLO_g5324</name>
</gene>
<evidence type="ECO:0008006" key="4">
    <source>
        <dbReference type="Google" id="ProtNLM"/>
    </source>
</evidence>
<keyword evidence="3" id="KW-1185">Reference proteome</keyword>
<name>A0A9W7KYK5_9STRA</name>
<comment type="caution">
    <text evidence="2">The sequence shown here is derived from an EMBL/GenBank/DDBJ whole genome shotgun (WGS) entry which is preliminary data.</text>
</comment>